<dbReference type="EMBL" id="FQZZ01000002">
    <property type="protein sequence ID" value="SHJ87608.1"/>
    <property type="molecule type" value="Genomic_DNA"/>
</dbReference>
<evidence type="ECO:0000313" key="6">
    <source>
        <dbReference type="Proteomes" id="UP000324252"/>
    </source>
</evidence>
<dbReference type="SUPFAM" id="SSF56655">
    <property type="entry name" value="Carbohydrate phosphatase"/>
    <property type="match status" value="1"/>
</dbReference>
<dbReference type="GO" id="GO:0046872">
    <property type="term" value="F:metal ion binding"/>
    <property type="evidence" value="ECO:0007669"/>
    <property type="project" value="UniProtKB-KW"/>
</dbReference>
<dbReference type="GO" id="GO:0007165">
    <property type="term" value="P:signal transduction"/>
    <property type="evidence" value="ECO:0007669"/>
    <property type="project" value="TreeGrafter"/>
</dbReference>
<evidence type="ECO:0000256" key="3">
    <source>
        <dbReference type="ARBA" id="ARBA00022842"/>
    </source>
</evidence>
<comment type="similarity">
    <text evidence="1">Belongs to the inositol monophosphatase superfamily.</text>
</comment>
<dbReference type="PROSITE" id="PS00630">
    <property type="entry name" value="IMP_2"/>
    <property type="match status" value="1"/>
</dbReference>
<evidence type="ECO:0000256" key="2">
    <source>
        <dbReference type="ARBA" id="ARBA00022723"/>
    </source>
</evidence>
<reference evidence="5 6" key="1">
    <citation type="submission" date="2016-11" db="EMBL/GenBank/DDBJ databases">
        <authorList>
            <person name="Varghese N."/>
            <person name="Submissions S."/>
        </authorList>
    </citation>
    <scope>NUCLEOTIDE SEQUENCE [LARGE SCALE GENOMIC DNA]</scope>
    <source>
        <strain evidence="5 6">DSM 29620</strain>
    </source>
</reference>
<feature type="binding site" evidence="4">
    <location>
        <position position="62"/>
    </location>
    <ligand>
        <name>Mg(2+)</name>
        <dbReference type="ChEBI" id="CHEBI:18420"/>
        <label>1</label>
        <note>catalytic</note>
    </ligand>
</feature>
<dbReference type="Pfam" id="PF00459">
    <property type="entry name" value="Inositol_P"/>
    <property type="match status" value="1"/>
</dbReference>
<keyword evidence="2 4" id="KW-0479">Metal-binding</keyword>
<feature type="binding site" evidence="4">
    <location>
        <position position="80"/>
    </location>
    <ligand>
        <name>Mg(2+)</name>
        <dbReference type="ChEBI" id="CHEBI:18420"/>
        <label>1</label>
        <note>catalytic</note>
    </ligand>
</feature>
<feature type="binding site" evidence="4">
    <location>
        <position position="201"/>
    </location>
    <ligand>
        <name>Mg(2+)</name>
        <dbReference type="ChEBI" id="CHEBI:18420"/>
        <label>1</label>
        <note>catalytic</note>
    </ligand>
</feature>
<dbReference type="PRINTS" id="PR00377">
    <property type="entry name" value="IMPHPHTASES"/>
</dbReference>
<sequence length="256" mass="27755">MELLVDAARAAGRVARGFVGQDLDVEHKPGGLGPVTDADHAVNATLHDILRSARPDYGWLSEESEDTPARMARDRTFVIDPIDGTRSFIDGSGSWAHSLAVVEGGEAIAAAIYLPMKDKLYAAARGQGAFLNDRPIHASRRSELTGASIVAAKPNYDPGNWRGPVPDVRRTYRPSLAYRLALVAEGRFDAMLTLRPSWEWDIAAGALILSEAGAKVTDRTGHRLRFNNAHPQVDGVVAAGPALHRQLRERLAKWPG</sequence>
<feature type="binding site" evidence="4">
    <location>
        <position position="82"/>
    </location>
    <ligand>
        <name>Mg(2+)</name>
        <dbReference type="ChEBI" id="CHEBI:18420"/>
        <label>1</label>
        <note>catalytic</note>
    </ligand>
</feature>
<evidence type="ECO:0000256" key="4">
    <source>
        <dbReference type="PIRSR" id="PIRSR600760-2"/>
    </source>
</evidence>
<dbReference type="PANTHER" id="PTHR20854">
    <property type="entry name" value="INOSITOL MONOPHOSPHATASE"/>
    <property type="match status" value="1"/>
</dbReference>
<name>A0A1H0GEY6_9RHOB</name>
<organism evidence="5 6">
    <name type="scientific">Lutimaribacter pacificus</name>
    <dbReference type="NCBI Taxonomy" id="391948"/>
    <lineage>
        <taxon>Bacteria</taxon>
        <taxon>Pseudomonadati</taxon>
        <taxon>Pseudomonadota</taxon>
        <taxon>Alphaproteobacteria</taxon>
        <taxon>Rhodobacterales</taxon>
        <taxon>Roseobacteraceae</taxon>
        <taxon>Lutimaribacter</taxon>
    </lineage>
</organism>
<keyword evidence="6" id="KW-1185">Reference proteome</keyword>
<evidence type="ECO:0000313" key="5">
    <source>
        <dbReference type="EMBL" id="SHJ87608.1"/>
    </source>
</evidence>
<dbReference type="PANTHER" id="PTHR20854:SF4">
    <property type="entry name" value="INOSITOL-1-MONOPHOSPHATASE-RELATED"/>
    <property type="match status" value="1"/>
</dbReference>
<dbReference type="InterPro" id="IPR000760">
    <property type="entry name" value="Inositol_monophosphatase-like"/>
</dbReference>
<protein>
    <submittedName>
        <fullName evidence="5">Myo-inositol-1(Or 4)-monophosphatase</fullName>
    </submittedName>
</protein>
<feature type="binding site" evidence="4">
    <location>
        <position position="83"/>
    </location>
    <ligand>
        <name>Mg(2+)</name>
        <dbReference type="ChEBI" id="CHEBI:18420"/>
        <label>1</label>
        <note>catalytic</note>
    </ligand>
</feature>
<dbReference type="CDD" id="cd01638">
    <property type="entry name" value="CysQ"/>
    <property type="match status" value="1"/>
</dbReference>
<proteinExistence type="inferred from homology"/>
<dbReference type="Gene3D" id="3.30.540.10">
    <property type="entry name" value="Fructose-1,6-Bisphosphatase, subunit A, domain 1"/>
    <property type="match status" value="1"/>
</dbReference>
<evidence type="ECO:0000256" key="1">
    <source>
        <dbReference type="ARBA" id="ARBA00009759"/>
    </source>
</evidence>
<gene>
    <name evidence="5" type="ORF">SAMN05444142_102204</name>
</gene>
<keyword evidence="3 4" id="KW-0460">Magnesium</keyword>
<accession>A0A1H0GEY6</accession>
<dbReference type="InterPro" id="IPR020550">
    <property type="entry name" value="Inositol_monophosphatase_CS"/>
</dbReference>
<dbReference type="Proteomes" id="UP000324252">
    <property type="component" value="Unassembled WGS sequence"/>
</dbReference>
<dbReference type="AlphaFoldDB" id="A0A1H0GEY6"/>
<dbReference type="GO" id="GO:0006020">
    <property type="term" value="P:inositol metabolic process"/>
    <property type="evidence" value="ECO:0007669"/>
    <property type="project" value="TreeGrafter"/>
</dbReference>
<dbReference type="GO" id="GO:0008934">
    <property type="term" value="F:inositol monophosphate 1-phosphatase activity"/>
    <property type="evidence" value="ECO:0007669"/>
    <property type="project" value="TreeGrafter"/>
</dbReference>
<dbReference type="Gene3D" id="3.40.190.80">
    <property type="match status" value="1"/>
</dbReference>
<dbReference type="GO" id="GO:0046854">
    <property type="term" value="P:phosphatidylinositol phosphate biosynthetic process"/>
    <property type="evidence" value="ECO:0007669"/>
    <property type="project" value="InterPro"/>
</dbReference>
<comment type="cofactor">
    <cofactor evidence="4">
        <name>Mg(2+)</name>
        <dbReference type="ChEBI" id="CHEBI:18420"/>
    </cofactor>
</comment>